<dbReference type="Pfam" id="PF13520">
    <property type="entry name" value="AA_permease_2"/>
    <property type="match status" value="1"/>
</dbReference>
<feature type="transmembrane region" description="Helical" evidence="6">
    <location>
        <begin position="99"/>
        <end position="121"/>
    </location>
</feature>
<dbReference type="PIRSF" id="PIRSF006060">
    <property type="entry name" value="AA_transporter"/>
    <property type="match status" value="1"/>
</dbReference>
<organism evidence="7">
    <name type="scientific">Thermogemmatispora argillosa</name>
    <dbReference type="NCBI Taxonomy" id="2045280"/>
    <lineage>
        <taxon>Bacteria</taxon>
        <taxon>Bacillati</taxon>
        <taxon>Chloroflexota</taxon>
        <taxon>Ktedonobacteria</taxon>
        <taxon>Thermogemmatisporales</taxon>
        <taxon>Thermogemmatisporaceae</taxon>
        <taxon>Thermogemmatispora</taxon>
    </lineage>
</organism>
<name>A0A455T3E0_9CHLR</name>
<evidence type="ECO:0000256" key="4">
    <source>
        <dbReference type="ARBA" id="ARBA00022989"/>
    </source>
</evidence>
<keyword evidence="3 6" id="KW-0812">Transmembrane</keyword>
<feature type="transmembrane region" description="Helical" evidence="6">
    <location>
        <begin position="60"/>
        <end position="87"/>
    </location>
</feature>
<feature type="transmembrane region" description="Helical" evidence="6">
    <location>
        <begin position="357"/>
        <end position="379"/>
    </location>
</feature>
<evidence type="ECO:0000256" key="5">
    <source>
        <dbReference type="ARBA" id="ARBA00023136"/>
    </source>
</evidence>
<dbReference type="InterPro" id="IPR050367">
    <property type="entry name" value="APC_superfamily"/>
</dbReference>
<dbReference type="EMBL" id="AP019377">
    <property type="protein sequence ID" value="BBH94326.1"/>
    <property type="molecule type" value="Genomic_DNA"/>
</dbReference>
<keyword evidence="2" id="KW-1003">Cell membrane</keyword>
<feature type="transmembrane region" description="Helical" evidence="6">
    <location>
        <begin position="172"/>
        <end position="197"/>
    </location>
</feature>
<feature type="transmembrane region" description="Helical" evidence="6">
    <location>
        <begin position="141"/>
        <end position="160"/>
    </location>
</feature>
<feature type="transmembrane region" description="Helical" evidence="6">
    <location>
        <begin position="258"/>
        <end position="283"/>
    </location>
</feature>
<keyword evidence="4 6" id="KW-1133">Transmembrane helix</keyword>
<dbReference type="InterPro" id="IPR002293">
    <property type="entry name" value="AA/rel_permease1"/>
</dbReference>
<dbReference type="PANTHER" id="PTHR42770:SF7">
    <property type="entry name" value="MEMBRANE PROTEIN"/>
    <property type="match status" value="1"/>
</dbReference>
<evidence type="ECO:0000256" key="3">
    <source>
        <dbReference type="ARBA" id="ARBA00022692"/>
    </source>
</evidence>
<dbReference type="GO" id="GO:0022857">
    <property type="term" value="F:transmembrane transporter activity"/>
    <property type="evidence" value="ECO:0007669"/>
    <property type="project" value="InterPro"/>
</dbReference>
<feature type="transmembrane region" description="Helical" evidence="6">
    <location>
        <begin position="391"/>
        <end position="418"/>
    </location>
</feature>
<accession>A0A455T3E0</accession>
<keyword evidence="5 6" id="KW-0472">Membrane</keyword>
<feature type="transmembrane region" description="Helical" evidence="6">
    <location>
        <begin position="303"/>
        <end position="323"/>
    </location>
</feature>
<proteinExistence type="predicted"/>
<dbReference type="GO" id="GO:0005886">
    <property type="term" value="C:plasma membrane"/>
    <property type="evidence" value="ECO:0007669"/>
    <property type="project" value="UniProtKB-SubCell"/>
</dbReference>
<comment type="subcellular location">
    <subcellularLocation>
        <location evidence="1">Cell membrane</location>
        <topology evidence="1">Multi-pass membrane protein</topology>
    </subcellularLocation>
</comment>
<feature type="transmembrane region" description="Helical" evidence="6">
    <location>
        <begin position="217"/>
        <end position="237"/>
    </location>
</feature>
<protein>
    <submittedName>
        <fullName evidence="7">Amino acid permease</fullName>
    </submittedName>
</protein>
<feature type="transmembrane region" description="Helical" evidence="6">
    <location>
        <begin position="430"/>
        <end position="455"/>
    </location>
</feature>
<evidence type="ECO:0000256" key="1">
    <source>
        <dbReference type="ARBA" id="ARBA00004651"/>
    </source>
</evidence>
<reference evidence="7" key="1">
    <citation type="submission" date="2018-12" db="EMBL/GenBank/DDBJ databases">
        <title>Novel natural products biosynthetic potential of the class Ktedonobacteria.</title>
        <authorList>
            <person name="Zheng Y."/>
            <person name="Saitou A."/>
            <person name="Wang C.M."/>
            <person name="Toyoda A."/>
            <person name="Minakuchi Y."/>
            <person name="Sekiguchi Y."/>
            <person name="Ueda K."/>
            <person name="Takano H."/>
            <person name="Sakai Y."/>
            <person name="Yokota A."/>
            <person name="Yabe S."/>
        </authorList>
    </citation>
    <scope>NUCLEOTIDE SEQUENCE</scope>
    <source>
        <strain evidence="7">A3-2</strain>
    </source>
</reference>
<evidence type="ECO:0000256" key="6">
    <source>
        <dbReference type="SAM" id="Phobius"/>
    </source>
</evidence>
<evidence type="ECO:0000313" key="7">
    <source>
        <dbReference type="EMBL" id="BBH94326.1"/>
    </source>
</evidence>
<gene>
    <name evidence="7" type="ORF">KTA_25250</name>
</gene>
<evidence type="ECO:0000256" key="2">
    <source>
        <dbReference type="ARBA" id="ARBA00022475"/>
    </source>
</evidence>
<sequence length="503" mass="54696">MITSSQSQRDRPLHILTSEDYPSKVMPAVLTSWDLITLYVLLIFFPTNVSNAIAGGAAGITFWLVGALLFFVPCAIATAQLSVIFPYEGSLYNWSYRIFGSYMSFFVGFCVWLPAPLLLMATSDLAISYIPGLNSGWLTAPWQQGLALIIVILISGFMAMQPHRTVQNITNATFVLLMIASGLVVAAGIVWLLTGHAPATSFSRLSDWLITWDPKTGGNFGLFGVITLGYLGVYLPITMQAETIATNSETRRHLIVRHLVWGTLIVVVGYILVTFAVLVVQGPKSAYMLFVLVTTVDAALGKLAGNVVAVCMLGVFCLVTMVYNHIYARFLMVAGFDRRIPVGISLLNSNRQPARAVAIQTGAAIFLTILFFMVIPYLFGSNPADLSLEVYFVGIGAGTILWAFSTILLFVLILGLYIRDRRALLLHRILPIPVLIVSSVIGLVTGIIAIVDTALNSWVPLLTNQQWSWIVTGLTAATLMLGAIVSMFATGEAAWQEIEQGAS</sequence>
<dbReference type="AlphaFoldDB" id="A0A455T3E0"/>
<dbReference type="Gene3D" id="1.20.1740.10">
    <property type="entry name" value="Amino acid/polyamine transporter I"/>
    <property type="match status" value="1"/>
</dbReference>
<feature type="transmembrane region" description="Helical" evidence="6">
    <location>
        <begin position="467"/>
        <end position="489"/>
    </location>
</feature>
<dbReference type="PANTHER" id="PTHR42770">
    <property type="entry name" value="AMINO ACID TRANSPORTER-RELATED"/>
    <property type="match status" value="1"/>
</dbReference>